<dbReference type="InterPro" id="IPR046167">
    <property type="entry name" value="DUF6169"/>
</dbReference>
<gene>
    <name evidence="1" type="ORF">EKH83_09480</name>
</gene>
<sequence length="157" mass="18168">MSALYDIEKADDGTSYKFTTTSGLVYVAYFTEFILLDVNGEEIQVVSFGFACDRPDETKRHDSRVKLTIIHIVEEFFATQSDEALLYMCMDGDGKGRNRYITFGRWFREAGGLLEKYNFASRDPKARFYSSIILSSSNPQKQRMIDAFYYTINYWGL</sequence>
<protein>
    <submittedName>
        <fullName evidence="1">Uncharacterized protein</fullName>
    </submittedName>
</protein>
<evidence type="ECO:0000313" key="1">
    <source>
        <dbReference type="EMBL" id="RXF70105.1"/>
    </source>
</evidence>
<dbReference type="AlphaFoldDB" id="A0A4Q0MAL0"/>
<dbReference type="Pfam" id="PF19666">
    <property type="entry name" value="DUF6169"/>
    <property type="match status" value="1"/>
</dbReference>
<proteinExistence type="predicted"/>
<dbReference type="RefSeq" id="WP_128769178.1">
    <property type="nucleotide sequence ID" value="NZ_RXOC01000005.1"/>
</dbReference>
<evidence type="ECO:0000313" key="2">
    <source>
        <dbReference type="Proteomes" id="UP000290848"/>
    </source>
</evidence>
<accession>A0A4Q0MAL0</accession>
<comment type="caution">
    <text evidence="1">The sequence shown here is derived from an EMBL/GenBank/DDBJ whole genome shotgun (WGS) entry which is preliminary data.</text>
</comment>
<dbReference type="Proteomes" id="UP000290848">
    <property type="component" value="Unassembled WGS sequence"/>
</dbReference>
<reference evidence="1 2" key="1">
    <citation type="submission" date="2018-12" db="EMBL/GenBank/DDBJ databases">
        <title>The Draft Genome Sequence of the Soil Bacterium Pedobacter tournemirensis R1.</title>
        <authorList>
            <person name="He J."/>
        </authorList>
    </citation>
    <scope>NUCLEOTIDE SEQUENCE [LARGE SCALE GENOMIC DNA]</scope>
    <source>
        <strain evidence="1 2">R1</strain>
    </source>
</reference>
<name>A0A4Q0MAL0_9SPHI</name>
<dbReference type="EMBL" id="RXOC01000005">
    <property type="protein sequence ID" value="RXF70105.1"/>
    <property type="molecule type" value="Genomic_DNA"/>
</dbReference>
<organism evidence="1 2">
    <name type="scientific">Arcticibacter tournemirensis</name>
    <dbReference type="NCBI Taxonomy" id="699437"/>
    <lineage>
        <taxon>Bacteria</taxon>
        <taxon>Pseudomonadati</taxon>
        <taxon>Bacteroidota</taxon>
        <taxon>Sphingobacteriia</taxon>
        <taxon>Sphingobacteriales</taxon>
        <taxon>Sphingobacteriaceae</taxon>
        <taxon>Arcticibacter</taxon>
    </lineage>
</organism>